<evidence type="ECO:0000313" key="2">
    <source>
        <dbReference type="Proteomes" id="UP000184048"/>
    </source>
</evidence>
<keyword evidence="2" id="KW-1185">Reference proteome</keyword>
<proteinExistence type="predicted"/>
<dbReference type="EMBL" id="FQUU01000026">
    <property type="protein sequence ID" value="SHF98286.1"/>
    <property type="molecule type" value="Genomic_DNA"/>
</dbReference>
<organism evidence="1 2">
    <name type="scientific">Flavisolibacter ginsengisoli DSM 18119</name>
    <dbReference type="NCBI Taxonomy" id="1121884"/>
    <lineage>
        <taxon>Bacteria</taxon>
        <taxon>Pseudomonadati</taxon>
        <taxon>Bacteroidota</taxon>
        <taxon>Chitinophagia</taxon>
        <taxon>Chitinophagales</taxon>
        <taxon>Chitinophagaceae</taxon>
        <taxon>Flavisolibacter</taxon>
    </lineage>
</organism>
<dbReference type="AlphaFoldDB" id="A0A1M5G3J3"/>
<name>A0A1M5G3J3_9BACT</name>
<gene>
    <name evidence="1" type="ORF">SAMN02745131_04039</name>
</gene>
<sequence>MVTPDYGYINQMYRRSNSVVSLYYTRSDAGIRRGYNGDGREEIQATILLHASSHEVTLMEMDDCNLFNEPSNE</sequence>
<protein>
    <submittedName>
        <fullName evidence="1">Uncharacterized protein</fullName>
    </submittedName>
</protein>
<evidence type="ECO:0000313" key="1">
    <source>
        <dbReference type="EMBL" id="SHF98286.1"/>
    </source>
</evidence>
<dbReference type="Proteomes" id="UP000184048">
    <property type="component" value="Unassembled WGS sequence"/>
</dbReference>
<reference evidence="1 2" key="1">
    <citation type="submission" date="2016-11" db="EMBL/GenBank/DDBJ databases">
        <authorList>
            <person name="Jaros S."/>
            <person name="Januszkiewicz K."/>
            <person name="Wedrychowicz H."/>
        </authorList>
    </citation>
    <scope>NUCLEOTIDE SEQUENCE [LARGE SCALE GENOMIC DNA]</scope>
    <source>
        <strain evidence="1 2">DSM 18119</strain>
    </source>
</reference>
<dbReference type="STRING" id="1121884.SAMN02745131_04039"/>
<accession>A0A1M5G3J3</accession>
<dbReference type="RefSeq" id="WP_139256517.1">
    <property type="nucleotide sequence ID" value="NZ_FQUU01000026.1"/>
</dbReference>